<dbReference type="KEGG" id="hbh:E4T21_07805"/>
<dbReference type="RefSeq" id="WP_149284469.1">
    <property type="nucleotide sequence ID" value="NZ_CP038437.2"/>
</dbReference>
<sequence>METLIILTYTALCVAIFKIFRIPKNKWTIPTAALGGIIILATLILVMNYNHPFTRLVRQTYVVTPIVSEVRARVQEVNATPNTLVKAGDPLITLDPTRYEERVTQASAELSDALRGTEGRVASVTEAEAALAAAVARRDQAQRTLNRMLGASSAFSQQRIDEGRENLDTAKAQVGQAQAALERARSAQETDDSGIDPIVLAKQAALEEAELNLSDTVLRAPTEGYLTQLAVRPGMMAVPLPLRPLGVFLHQQEGVFTAAFRQQSLIRIEKGADAELIFDALPGKVFEATVIEVLPAIAESQITPSDRLRGTEAFTQMGNRALVTLRLKDGQELPPLPLGVSAQAAVYSHHFHHLSILRKILLRMVSWQHYLYVDH</sequence>
<dbReference type="Gene3D" id="2.40.50.100">
    <property type="match status" value="1"/>
</dbReference>
<evidence type="ECO:0000256" key="1">
    <source>
        <dbReference type="SAM" id="Coils"/>
    </source>
</evidence>
<dbReference type="OrthoDB" id="286173at2"/>
<keyword evidence="1" id="KW-0175">Coiled coil</keyword>
<proteinExistence type="predicted"/>
<evidence type="ECO:0000256" key="2">
    <source>
        <dbReference type="SAM" id="Phobius"/>
    </source>
</evidence>
<dbReference type="Gene3D" id="2.40.30.170">
    <property type="match status" value="1"/>
</dbReference>
<feature type="transmembrane region" description="Helical" evidence="2">
    <location>
        <begin position="29"/>
        <end position="49"/>
    </location>
</feature>
<reference evidence="3" key="1">
    <citation type="submission" date="2021-02" db="EMBL/GenBank/DDBJ databases">
        <title>Strain Y2R2, a novel species of the genus Halomonas.</title>
        <authorList>
            <person name="Huang H."/>
        </authorList>
    </citation>
    <scope>NUCLEOTIDE SEQUENCE</scope>
    <source>
        <strain evidence="3">Y2R2</strain>
    </source>
</reference>
<accession>A0A5C1NGA4</accession>
<dbReference type="Proteomes" id="UP000324285">
    <property type="component" value="Chromosome"/>
</dbReference>
<gene>
    <name evidence="3" type="ORF">E4T21_07805</name>
</gene>
<evidence type="ECO:0000313" key="4">
    <source>
        <dbReference type="Proteomes" id="UP000324285"/>
    </source>
</evidence>
<keyword evidence="2" id="KW-0472">Membrane</keyword>
<dbReference type="PANTHER" id="PTHR30386">
    <property type="entry name" value="MEMBRANE FUSION SUBUNIT OF EMRAB-TOLC MULTIDRUG EFFLUX PUMP"/>
    <property type="match status" value="1"/>
</dbReference>
<name>A0A5C1NGA4_9GAMM</name>
<keyword evidence="4" id="KW-1185">Reference proteome</keyword>
<feature type="coiled-coil region" evidence="1">
    <location>
        <begin position="124"/>
        <end position="187"/>
    </location>
</feature>
<keyword evidence="2" id="KW-0812">Transmembrane</keyword>
<feature type="transmembrane region" description="Helical" evidence="2">
    <location>
        <begin position="6"/>
        <end position="22"/>
    </location>
</feature>
<dbReference type="AlphaFoldDB" id="A0A5C1NGA4"/>
<organism evidence="3 4">
    <name type="scientific">Halomonas binhaiensis</name>
    <dbReference type="NCBI Taxonomy" id="2562282"/>
    <lineage>
        <taxon>Bacteria</taxon>
        <taxon>Pseudomonadati</taxon>
        <taxon>Pseudomonadota</taxon>
        <taxon>Gammaproteobacteria</taxon>
        <taxon>Oceanospirillales</taxon>
        <taxon>Halomonadaceae</taxon>
        <taxon>Halomonas</taxon>
    </lineage>
</organism>
<dbReference type="PANTHER" id="PTHR30386:SF18">
    <property type="entry name" value="INNER MEMBRANE PROTEIN YIAV-RELATED"/>
    <property type="match status" value="1"/>
</dbReference>
<evidence type="ECO:0000313" key="3">
    <source>
        <dbReference type="EMBL" id="QEM81458.1"/>
    </source>
</evidence>
<protein>
    <submittedName>
        <fullName evidence="3">HlyD family secretion protein</fullName>
    </submittedName>
</protein>
<keyword evidence="2" id="KW-1133">Transmembrane helix</keyword>
<dbReference type="Gene3D" id="1.10.287.470">
    <property type="entry name" value="Helix hairpin bin"/>
    <property type="match status" value="2"/>
</dbReference>
<dbReference type="SUPFAM" id="SSF111369">
    <property type="entry name" value="HlyD-like secretion proteins"/>
    <property type="match status" value="2"/>
</dbReference>
<dbReference type="InterPro" id="IPR050739">
    <property type="entry name" value="MFP"/>
</dbReference>
<dbReference type="EMBL" id="CP038437">
    <property type="protein sequence ID" value="QEM81458.1"/>
    <property type="molecule type" value="Genomic_DNA"/>
</dbReference>